<protein>
    <recommendedName>
        <fullName evidence="1">HTH cro/C1-type domain-containing protein</fullName>
    </recommendedName>
</protein>
<name>A0A1D8JJS2_9BACL</name>
<gene>
    <name evidence="2" type="ORF">BI350_16160</name>
</gene>
<accession>A0A1D8JJS2</accession>
<dbReference type="InterPro" id="IPR010057">
    <property type="entry name" value="Transcription_activator_Rgg_C"/>
</dbReference>
<evidence type="ECO:0000313" key="3">
    <source>
        <dbReference type="Proteomes" id="UP000185746"/>
    </source>
</evidence>
<dbReference type="GO" id="GO:0003677">
    <property type="term" value="F:DNA binding"/>
    <property type="evidence" value="ECO:0007669"/>
    <property type="project" value="InterPro"/>
</dbReference>
<dbReference type="SMART" id="SM00530">
    <property type="entry name" value="HTH_XRE"/>
    <property type="match status" value="1"/>
</dbReference>
<dbReference type="InterPro" id="IPR001387">
    <property type="entry name" value="Cro/C1-type_HTH"/>
</dbReference>
<dbReference type="Pfam" id="PF01381">
    <property type="entry name" value="HTH_3"/>
    <property type="match status" value="1"/>
</dbReference>
<dbReference type="Proteomes" id="UP000185746">
    <property type="component" value="Chromosome"/>
</dbReference>
<proteinExistence type="predicted"/>
<dbReference type="Gene3D" id="1.25.40.400">
    <property type="match status" value="1"/>
</dbReference>
<dbReference type="PROSITE" id="PS50943">
    <property type="entry name" value="HTH_CROC1"/>
    <property type="match status" value="1"/>
</dbReference>
<dbReference type="Gene3D" id="1.10.260.40">
    <property type="entry name" value="lambda repressor-like DNA-binding domains"/>
    <property type="match status" value="1"/>
</dbReference>
<dbReference type="RefSeq" id="WP_075529097.1">
    <property type="nucleotide sequence ID" value="NZ_CP017560.1"/>
</dbReference>
<dbReference type="InterPro" id="IPR010982">
    <property type="entry name" value="Lambda_DNA-bd_dom_sf"/>
</dbReference>
<dbReference type="PANTHER" id="PTHR37038:SF12">
    <property type="entry name" value="TRANSCRIPTIONAL REGULATOR"/>
    <property type="match status" value="1"/>
</dbReference>
<dbReference type="PANTHER" id="PTHR37038">
    <property type="entry name" value="TRANSCRIPTIONAL REGULATOR-RELATED"/>
    <property type="match status" value="1"/>
</dbReference>
<evidence type="ECO:0000259" key="1">
    <source>
        <dbReference type="PROSITE" id="PS50943"/>
    </source>
</evidence>
<dbReference type="Pfam" id="PF21259">
    <property type="entry name" value="Rgg_C"/>
    <property type="match status" value="1"/>
</dbReference>
<dbReference type="AlphaFoldDB" id="A0A1D8JJS2"/>
<dbReference type="CDD" id="cd00093">
    <property type="entry name" value="HTH_XRE"/>
    <property type="match status" value="1"/>
</dbReference>
<dbReference type="NCBIfam" id="TIGR01716">
    <property type="entry name" value="RGG_Cterm"/>
    <property type="match status" value="1"/>
</dbReference>
<dbReference type="EMBL" id="CP017560">
    <property type="protein sequence ID" value="AOV08930.1"/>
    <property type="molecule type" value="Genomic_DNA"/>
</dbReference>
<reference evidence="2 3" key="1">
    <citation type="submission" date="2016-09" db="EMBL/GenBank/DDBJ databases">
        <title>Complete genome sequence of the Lysinibacillus sphaericus LMG 22257, a specie of Bacillus with ureolytic activity that can effectively biodeposit calcium carbonate.</title>
        <authorList>
            <person name="Yan W."/>
        </authorList>
    </citation>
    <scope>NUCLEOTIDE SEQUENCE [LARGE SCALE GENOMIC DNA]</scope>
    <source>
        <strain evidence="2 3">LMG 22257</strain>
    </source>
</reference>
<dbReference type="KEGG" id="surl:BI350_16160"/>
<evidence type="ECO:0000313" key="2">
    <source>
        <dbReference type="EMBL" id="AOV08930.1"/>
    </source>
</evidence>
<feature type="domain" description="HTH cro/C1-type" evidence="1">
    <location>
        <begin position="10"/>
        <end position="60"/>
    </location>
</feature>
<dbReference type="SUPFAM" id="SSF47413">
    <property type="entry name" value="lambda repressor-like DNA-binding domains"/>
    <property type="match status" value="1"/>
</dbReference>
<keyword evidence="3" id="KW-1185">Reference proteome</keyword>
<sequence>MQIGSAFNIIRKNKGLSQREVAANIISTSFYSKLETENSNISADLFFQLLDNLDITPEEFEYIYNDYAHTPKRKIDDLCKQIYYAGEIDKLHEKKIEIEEIYKSTDDDFYDRLSILLYCLIQTYNSEKYDPEIIKPIHSYLFTVETWGLYEIRLFTTCIKAFEIDTVLLLSNQLLNNLKAYSTFYFHERDIITVLINIIITCLDNNRLEEADYYIAVAKNRLKSEELMFERNLINYLFGISLIHHHREDEGYQIAMASIDIFKSLNMNGIATQYEDYLEETIQIFTIKS</sequence>
<dbReference type="InterPro" id="IPR053163">
    <property type="entry name" value="HTH-type_regulator_Rgg"/>
</dbReference>
<organism evidence="2 3">
    <name type="scientific">Sporosarcina ureilytica</name>
    <dbReference type="NCBI Taxonomy" id="298596"/>
    <lineage>
        <taxon>Bacteria</taxon>
        <taxon>Bacillati</taxon>
        <taxon>Bacillota</taxon>
        <taxon>Bacilli</taxon>
        <taxon>Bacillales</taxon>
        <taxon>Caryophanaceae</taxon>
        <taxon>Sporosarcina</taxon>
    </lineage>
</organism>